<evidence type="ECO:0000313" key="3">
    <source>
        <dbReference type="Proteomes" id="UP001194580"/>
    </source>
</evidence>
<evidence type="ECO:0000256" key="1">
    <source>
        <dbReference type="SAM" id="MobiDB-lite"/>
    </source>
</evidence>
<gene>
    <name evidence="2" type="ORF">BGZ95_003477</name>
</gene>
<keyword evidence="3" id="KW-1185">Reference proteome</keyword>
<dbReference type="EMBL" id="JAAAIL010000018">
    <property type="protein sequence ID" value="KAG0281442.1"/>
    <property type="molecule type" value="Genomic_DNA"/>
</dbReference>
<comment type="caution">
    <text evidence="2">The sequence shown here is derived from an EMBL/GenBank/DDBJ whole genome shotgun (WGS) entry which is preliminary data.</text>
</comment>
<feature type="region of interest" description="Disordered" evidence="1">
    <location>
        <begin position="1"/>
        <end position="24"/>
    </location>
</feature>
<sequence length="64" mass="6640">ISKNKTASAASTPSQTPRSSLQINASDVGKSFTAAATVTPVDVERLLKKTATIGHNQALSLARM</sequence>
<dbReference type="AlphaFoldDB" id="A0AAD4HC53"/>
<reference evidence="2" key="1">
    <citation type="journal article" date="2020" name="Fungal Divers.">
        <title>Resolving the Mortierellaceae phylogeny through synthesis of multi-gene phylogenetics and phylogenomics.</title>
        <authorList>
            <person name="Vandepol N."/>
            <person name="Liber J."/>
            <person name="Desiro A."/>
            <person name="Na H."/>
            <person name="Kennedy M."/>
            <person name="Barry K."/>
            <person name="Grigoriev I.V."/>
            <person name="Miller A.N."/>
            <person name="O'Donnell K."/>
            <person name="Stajich J.E."/>
            <person name="Bonito G."/>
        </authorList>
    </citation>
    <scope>NUCLEOTIDE SEQUENCE</scope>
    <source>
        <strain evidence="2">NRRL 28262</strain>
    </source>
</reference>
<dbReference type="Proteomes" id="UP001194580">
    <property type="component" value="Unassembled WGS sequence"/>
</dbReference>
<proteinExistence type="predicted"/>
<name>A0AAD4HC53_9FUNG</name>
<organism evidence="2 3">
    <name type="scientific">Linnemannia exigua</name>
    <dbReference type="NCBI Taxonomy" id="604196"/>
    <lineage>
        <taxon>Eukaryota</taxon>
        <taxon>Fungi</taxon>
        <taxon>Fungi incertae sedis</taxon>
        <taxon>Mucoromycota</taxon>
        <taxon>Mortierellomycotina</taxon>
        <taxon>Mortierellomycetes</taxon>
        <taxon>Mortierellales</taxon>
        <taxon>Mortierellaceae</taxon>
        <taxon>Linnemannia</taxon>
    </lineage>
</organism>
<protein>
    <submittedName>
        <fullName evidence="2">Uncharacterized protein</fullName>
    </submittedName>
</protein>
<evidence type="ECO:0000313" key="2">
    <source>
        <dbReference type="EMBL" id="KAG0281442.1"/>
    </source>
</evidence>
<feature type="non-terminal residue" evidence="2">
    <location>
        <position position="1"/>
    </location>
</feature>
<accession>A0AAD4HC53</accession>